<dbReference type="Proteomes" id="UP000002191">
    <property type="component" value="Chromosome"/>
</dbReference>
<accession>E6VXK4</accession>
<dbReference type="OrthoDB" id="5405476at2"/>
<evidence type="ECO:0000313" key="2">
    <source>
        <dbReference type="Proteomes" id="UP000002191"/>
    </source>
</evidence>
<dbReference type="HOGENOM" id="CLU_1308441_0_0_7"/>
<organism evidence="1 2">
    <name type="scientific">Pseudodesulfovibrio aespoeensis (strain ATCC 700646 / DSM 10631 / Aspo-2)</name>
    <name type="common">Desulfovibrio aespoeensis</name>
    <dbReference type="NCBI Taxonomy" id="643562"/>
    <lineage>
        <taxon>Bacteria</taxon>
        <taxon>Pseudomonadati</taxon>
        <taxon>Thermodesulfobacteriota</taxon>
        <taxon>Desulfovibrionia</taxon>
        <taxon>Desulfovibrionales</taxon>
        <taxon>Desulfovibrionaceae</taxon>
    </lineage>
</organism>
<dbReference type="KEGG" id="das:Daes_0440"/>
<dbReference type="STRING" id="643562.Daes_0440"/>
<dbReference type="AlphaFoldDB" id="E6VXK4"/>
<dbReference type="RefSeq" id="WP_013513399.1">
    <property type="nucleotide sequence ID" value="NC_014844.1"/>
</dbReference>
<sequence>MISKDIALLERLTPRFSKRQYRERTFLGGMAVGEDGLIHGIADGWVYFVDARFIRPLDIAQTPTIDEGLQWTQGSAFCFDEGVTIYDTPNGYQPWGEALKSIRAVIQVKKGMPATPAIHVSGKWERSDKEAAREQEASLTSQGYTVELKYKPNARRWFWILEADYPRFPGQVEFVIKRPNAARDGLSELEFHTMTQDEFIVFLMTGNIRA</sequence>
<protein>
    <submittedName>
        <fullName evidence="1">Uncharacterized protein</fullName>
    </submittedName>
</protein>
<dbReference type="EMBL" id="CP002431">
    <property type="protein sequence ID" value="ADU61462.1"/>
    <property type="molecule type" value="Genomic_DNA"/>
</dbReference>
<gene>
    <name evidence="1" type="ordered locus">Daes_0440</name>
</gene>
<reference evidence="2" key="1">
    <citation type="submission" date="2010-12" db="EMBL/GenBank/DDBJ databases">
        <title>Complete sequence of Desulfovibrio aespoeensis Aspo-2.</title>
        <authorList>
            <consortium name="US DOE Joint Genome Institute"/>
            <person name="Lucas S."/>
            <person name="Copeland A."/>
            <person name="Lapidus A."/>
            <person name="Cheng J.-F."/>
            <person name="Goodwin L."/>
            <person name="Pitluck S."/>
            <person name="Chertkov O."/>
            <person name="Misra M."/>
            <person name="Detter J.C."/>
            <person name="Han C."/>
            <person name="Tapia R."/>
            <person name="Land M."/>
            <person name="Hauser L."/>
            <person name="Kyrpides N."/>
            <person name="Ivanova N."/>
            <person name="Ovchinnikova G."/>
            <person name="Pedersen K."/>
            <person name="Jagevall S."/>
            <person name="Hazen T."/>
            <person name="Woyke T."/>
        </authorList>
    </citation>
    <scope>NUCLEOTIDE SEQUENCE [LARGE SCALE GENOMIC DNA]</scope>
    <source>
        <strain evidence="2">ATCC 700646 / DSM 10631 / Aspo-2</strain>
    </source>
</reference>
<name>E6VXK4_PSEA9</name>
<keyword evidence="2" id="KW-1185">Reference proteome</keyword>
<reference evidence="1 2" key="2">
    <citation type="journal article" date="2014" name="Genome Announc.">
        <title>Complete Genome Sequence of the Subsurface, Mesophilic Sulfate-Reducing Bacterium Desulfovibrio aespoeensis Aspo-2.</title>
        <authorList>
            <person name="Pedersen K."/>
            <person name="Bengtsson A."/>
            <person name="Edlund J."/>
            <person name="Rabe L."/>
            <person name="Hazen T."/>
            <person name="Chakraborty R."/>
            <person name="Goodwin L."/>
            <person name="Shapiro N."/>
        </authorList>
    </citation>
    <scope>NUCLEOTIDE SEQUENCE [LARGE SCALE GENOMIC DNA]</scope>
    <source>
        <strain evidence="2">ATCC 700646 / DSM 10631 / Aspo-2</strain>
    </source>
</reference>
<proteinExistence type="predicted"/>
<dbReference type="eggNOG" id="ENOG502ZEWT">
    <property type="taxonomic scope" value="Bacteria"/>
</dbReference>
<evidence type="ECO:0000313" key="1">
    <source>
        <dbReference type="EMBL" id="ADU61462.1"/>
    </source>
</evidence>